<dbReference type="Gene3D" id="2.60.120.260">
    <property type="entry name" value="Galactose-binding domain-like"/>
    <property type="match status" value="1"/>
</dbReference>
<feature type="chain" id="PRO_5002539752" description="F5/8 type C domain-containing protein" evidence="1">
    <location>
        <begin position="22"/>
        <end position="208"/>
    </location>
</feature>
<evidence type="ECO:0008006" key="4">
    <source>
        <dbReference type="Google" id="ProtNLM"/>
    </source>
</evidence>
<dbReference type="Proteomes" id="UP000034682">
    <property type="component" value="Unassembled WGS sequence"/>
</dbReference>
<dbReference type="AlphaFoldDB" id="A0A0G1T2Q7"/>
<evidence type="ECO:0000313" key="2">
    <source>
        <dbReference type="EMBL" id="KKU76032.1"/>
    </source>
</evidence>
<organism evidence="2 3">
    <name type="scientific">Candidatus Giovannonibacteria bacterium GW2011_GWB1_47_6b</name>
    <dbReference type="NCBI Taxonomy" id="1618655"/>
    <lineage>
        <taxon>Bacteria</taxon>
        <taxon>Candidatus Giovannoniibacteriota</taxon>
    </lineage>
</organism>
<feature type="signal peptide" evidence="1">
    <location>
        <begin position="1"/>
        <end position="21"/>
    </location>
</feature>
<accession>A0A0G1T2Q7</accession>
<gene>
    <name evidence="2" type="ORF">UY02_C0035G0007</name>
</gene>
<evidence type="ECO:0000256" key="1">
    <source>
        <dbReference type="SAM" id="SignalP"/>
    </source>
</evidence>
<proteinExistence type="predicted"/>
<evidence type="ECO:0000313" key="3">
    <source>
        <dbReference type="Proteomes" id="UP000034682"/>
    </source>
</evidence>
<keyword evidence="1" id="KW-0732">Signal</keyword>
<comment type="caution">
    <text evidence="2">The sequence shown here is derived from an EMBL/GenBank/DDBJ whole genome shotgun (WGS) entry which is preliminary data.</text>
</comment>
<name>A0A0G1T2Q7_9BACT</name>
<reference evidence="2 3" key="1">
    <citation type="journal article" date="2015" name="Nature">
        <title>rRNA introns, odd ribosomes, and small enigmatic genomes across a large radiation of phyla.</title>
        <authorList>
            <person name="Brown C.T."/>
            <person name="Hug L.A."/>
            <person name="Thomas B.C."/>
            <person name="Sharon I."/>
            <person name="Castelle C.J."/>
            <person name="Singh A."/>
            <person name="Wilkins M.J."/>
            <person name="Williams K.H."/>
            <person name="Banfield J.F."/>
        </authorList>
    </citation>
    <scope>NUCLEOTIDE SEQUENCE [LARGE SCALE GENOMIC DNA]</scope>
</reference>
<sequence>MKRTTLFFLFFLGAYAFNAYADFDRALWQFKKRIEGVSSPGFVLLDLDEEVFNGAKENFSDIRIVSDNGGEVPFTFAPQGDRSQISNLPARMFDLSFREGESTEFTVDLGSAGQFHNNVTIGTPSENFRRVVEIEGSNDASSWRTLTKKGQIFDFTVRDERPAHVEDTTIDYPESTVRYLRVKILDHGEDPLRVEGVTVSLHVNTAAK</sequence>
<dbReference type="EMBL" id="LCOK01000035">
    <property type="protein sequence ID" value="KKU76032.1"/>
    <property type="molecule type" value="Genomic_DNA"/>
</dbReference>
<feature type="non-terminal residue" evidence="2">
    <location>
        <position position="208"/>
    </location>
</feature>
<protein>
    <recommendedName>
        <fullName evidence="4">F5/8 type C domain-containing protein</fullName>
    </recommendedName>
</protein>